<evidence type="ECO:0000313" key="3">
    <source>
        <dbReference type="EMBL" id="KAK5240679.1"/>
    </source>
</evidence>
<dbReference type="Pfam" id="PF06068">
    <property type="entry name" value="TIP49"/>
    <property type="match status" value="1"/>
</dbReference>
<keyword evidence="3" id="KW-0067">ATP-binding</keyword>
<proteinExistence type="predicted"/>
<keyword evidence="3" id="KW-0347">Helicase</keyword>
<comment type="caution">
    <text evidence="3">The sequence shown here is derived from an EMBL/GenBank/DDBJ whole genome shotgun (WGS) entry which is preliminary data.</text>
</comment>
<keyword evidence="3" id="KW-0378">Hydrolase</keyword>
<reference evidence="3 4" key="1">
    <citation type="submission" date="2023-08" db="EMBL/GenBank/DDBJ databases">
        <title>Black Yeasts Isolated from many extreme environments.</title>
        <authorList>
            <person name="Coleine C."/>
            <person name="Stajich J.E."/>
            <person name="Selbmann L."/>
        </authorList>
    </citation>
    <scope>NUCLEOTIDE SEQUENCE [LARGE SCALE GENOMIC DNA]</scope>
    <source>
        <strain evidence="3 4">CCFEE 536</strain>
    </source>
</reference>
<dbReference type="GO" id="GO:0004386">
    <property type="term" value="F:helicase activity"/>
    <property type="evidence" value="ECO:0007669"/>
    <property type="project" value="UniProtKB-KW"/>
</dbReference>
<organism evidence="3 4">
    <name type="scientific">Cryomyces antarcticus</name>
    <dbReference type="NCBI Taxonomy" id="329879"/>
    <lineage>
        <taxon>Eukaryota</taxon>
        <taxon>Fungi</taxon>
        <taxon>Dikarya</taxon>
        <taxon>Ascomycota</taxon>
        <taxon>Pezizomycotina</taxon>
        <taxon>Dothideomycetes</taxon>
        <taxon>Dothideomycetes incertae sedis</taxon>
        <taxon>Cryomyces</taxon>
    </lineage>
</organism>
<dbReference type="EMBL" id="JAVRRA010011111">
    <property type="protein sequence ID" value="KAK5240679.1"/>
    <property type="molecule type" value="Genomic_DNA"/>
</dbReference>
<accession>A0ABR0LUB2</accession>
<feature type="region of interest" description="Disordered" evidence="1">
    <location>
        <begin position="1"/>
        <end position="42"/>
    </location>
</feature>
<name>A0ABR0LUB2_9PEZI</name>
<evidence type="ECO:0000256" key="1">
    <source>
        <dbReference type="SAM" id="MobiDB-lite"/>
    </source>
</evidence>
<feature type="non-terminal residue" evidence="3">
    <location>
        <position position="61"/>
    </location>
</feature>
<evidence type="ECO:0000313" key="4">
    <source>
        <dbReference type="Proteomes" id="UP001357485"/>
    </source>
</evidence>
<keyword evidence="4" id="KW-1185">Reference proteome</keyword>
<gene>
    <name evidence="3" type="primary">RVB1_2</name>
    <name evidence="3" type="ORF">LTR16_010321</name>
</gene>
<evidence type="ECO:0000259" key="2">
    <source>
        <dbReference type="Pfam" id="PF06068"/>
    </source>
</evidence>
<feature type="domain" description="TIP49 P-loop" evidence="2">
    <location>
        <begin position="28"/>
        <end position="61"/>
    </location>
</feature>
<keyword evidence="3" id="KW-0547">Nucleotide-binding</keyword>
<sequence length="61" mass="6348">MSVAPPPATKQQSGVQIAEVKDASRANRTATHSHIKGLGLRSDGYAERNAAGFVGQTGARE</sequence>
<protein>
    <submittedName>
        <fullName evidence="3">RuvB ATP-dependent DNA helicase pontin</fullName>
    </submittedName>
</protein>
<dbReference type="InterPro" id="IPR010339">
    <property type="entry name" value="TIP49_P-loop"/>
</dbReference>
<dbReference type="Proteomes" id="UP001357485">
    <property type="component" value="Unassembled WGS sequence"/>
</dbReference>